<protein>
    <submittedName>
        <fullName evidence="2">ElaA protein</fullName>
    </submittedName>
</protein>
<proteinExistence type="predicted"/>
<reference evidence="2 3" key="1">
    <citation type="submission" date="2016-10" db="EMBL/GenBank/DDBJ databases">
        <authorList>
            <person name="de Groot N.N."/>
        </authorList>
    </citation>
    <scope>NUCLEOTIDE SEQUENCE [LARGE SCALE GENOMIC DNA]</scope>
    <source>
        <strain evidence="2 3">DSM 44908</strain>
    </source>
</reference>
<dbReference type="GO" id="GO:0016747">
    <property type="term" value="F:acyltransferase activity, transferring groups other than amino-acyl groups"/>
    <property type="evidence" value="ECO:0007669"/>
    <property type="project" value="InterPro"/>
</dbReference>
<dbReference type="PROSITE" id="PS51186">
    <property type="entry name" value="GNAT"/>
    <property type="match status" value="1"/>
</dbReference>
<dbReference type="OrthoDB" id="9796171at2"/>
<dbReference type="RefSeq" id="WP_068364684.1">
    <property type="nucleotide sequence ID" value="NZ_FOJN01000006.1"/>
</dbReference>
<dbReference type="Proteomes" id="UP000182054">
    <property type="component" value="Unassembled WGS sequence"/>
</dbReference>
<dbReference type="Pfam" id="PF13673">
    <property type="entry name" value="Acetyltransf_10"/>
    <property type="match status" value="1"/>
</dbReference>
<dbReference type="GeneID" id="85485909"/>
<dbReference type="InterPro" id="IPR000182">
    <property type="entry name" value="GNAT_dom"/>
</dbReference>
<evidence type="ECO:0000259" key="1">
    <source>
        <dbReference type="PROSITE" id="PS51186"/>
    </source>
</evidence>
<dbReference type="AlphaFoldDB" id="A0A1I0TH56"/>
<gene>
    <name evidence="2" type="ORF">SAMN05444374_106190</name>
</gene>
<feature type="domain" description="N-acetyltransferase" evidence="1">
    <location>
        <begin position="7"/>
        <end position="144"/>
    </location>
</feature>
<dbReference type="Gene3D" id="3.40.630.30">
    <property type="match status" value="1"/>
</dbReference>
<accession>A0A1I0TH56</accession>
<dbReference type="SUPFAM" id="SSF55729">
    <property type="entry name" value="Acyl-CoA N-acyltransferases (Nat)"/>
    <property type="match status" value="1"/>
</dbReference>
<organism evidence="2 3">
    <name type="scientific">Rhodococcoides kroppenstedtii</name>
    <dbReference type="NCBI Taxonomy" id="293050"/>
    <lineage>
        <taxon>Bacteria</taxon>
        <taxon>Bacillati</taxon>
        <taxon>Actinomycetota</taxon>
        <taxon>Actinomycetes</taxon>
        <taxon>Mycobacteriales</taxon>
        <taxon>Nocardiaceae</taxon>
        <taxon>Rhodococcoides</taxon>
    </lineage>
</organism>
<dbReference type="CDD" id="cd04301">
    <property type="entry name" value="NAT_SF"/>
    <property type="match status" value="1"/>
</dbReference>
<dbReference type="InterPro" id="IPR016181">
    <property type="entry name" value="Acyl_CoA_acyltransferase"/>
</dbReference>
<evidence type="ECO:0000313" key="3">
    <source>
        <dbReference type="Proteomes" id="UP000182054"/>
    </source>
</evidence>
<name>A0A1I0TH56_9NOCA</name>
<dbReference type="EMBL" id="FOJN01000006">
    <property type="protein sequence ID" value="SFA51138.1"/>
    <property type="molecule type" value="Genomic_DNA"/>
</dbReference>
<sequence length="144" mass="16065">MVPIGRATVRDADPAVLYRILRLRTQVFVHEQRIVDEEEIDGRDLEDTTTLFWVEENGEVLATLRLLQDDLPAHVGRVATAQQARGRGLAADLVRAALEHAGTDVAISAQAYLEGWYGRLGFVRTGENYLEAGIDHVPMLFTRP</sequence>
<evidence type="ECO:0000313" key="2">
    <source>
        <dbReference type="EMBL" id="SFA51138.1"/>
    </source>
</evidence>